<proteinExistence type="predicted"/>
<accession>A0AAV2S180</accession>
<feature type="compositionally biased region" description="Basic and acidic residues" evidence="1">
    <location>
        <begin position="138"/>
        <end position="156"/>
    </location>
</feature>
<gene>
    <name evidence="2" type="ORF">MNOR_LOCUS31941</name>
</gene>
<feature type="non-terminal residue" evidence="2">
    <location>
        <position position="156"/>
    </location>
</feature>
<protein>
    <submittedName>
        <fullName evidence="2">Uncharacterized protein</fullName>
    </submittedName>
</protein>
<evidence type="ECO:0000313" key="3">
    <source>
        <dbReference type="Proteomes" id="UP001497623"/>
    </source>
</evidence>
<dbReference type="EMBL" id="CAXKWB010042277">
    <property type="protein sequence ID" value="CAL4157546.1"/>
    <property type="molecule type" value="Genomic_DNA"/>
</dbReference>
<reference evidence="2 3" key="1">
    <citation type="submission" date="2024-05" db="EMBL/GenBank/DDBJ databases">
        <authorList>
            <person name="Wallberg A."/>
        </authorList>
    </citation>
    <scope>NUCLEOTIDE SEQUENCE [LARGE SCALE GENOMIC DNA]</scope>
</reference>
<name>A0AAV2S180_MEGNR</name>
<evidence type="ECO:0000313" key="2">
    <source>
        <dbReference type="EMBL" id="CAL4157546.1"/>
    </source>
</evidence>
<keyword evidence="3" id="KW-1185">Reference proteome</keyword>
<comment type="caution">
    <text evidence="2">The sequence shown here is derived from an EMBL/GenBank/DDBJ whole genome shotgun (WGS) entry which is preliminary data.</text>
</comment>
<sequence>MYFPLSLQCSEGGDGIDDVNSKVFYGSDGVRRRHLKRNPKLPRHSYHEGLAPDSYLLTTVLIHSLKHGSGQRCNEPQCQFCSKAGQCGLQHIYNLKTSDQNDINERPNSSINFDIPKSTQSLSSNSMNLEIPKYNHSISEESEGKGNEEGRAMLFQ</sequence>
<organism evidence="2 3">
    <name type="scientific">Meganyctiphanes norvegica</name>
    <name type="common">Northern krill</name>
    <name type="synonym">Thysanopoda norvegica</name>
    <dbReference type="NCBI Taxonomy" id="48144"/>
    <lineage>
        <taxon>Eukaryota</taxon>
        <taxon>Metazoa</taxon>
        <taxon>Ecdysozoa</taxon>
        <taxon>Arthropoda</taxon>
        <taxon>Crustacea</taxon>
        <taxon>Multicrustacea</taxon>
        <taxon>Malacostraca</taxon>
        <taxon>Eumalacostraca</taxon>
        <taxon>Eucarida</taxon>
        <taxon>Euphausiacea</taxon>
        <taxon>Euphausiidae</taxon>
        <taxon>Meganyctiphanes</taxon>
    </lineage>
</organism>
<feature type="region of interest" description="Disordered" evidence="1">
    <location>
        <begin position="136"/>
        <end position="156"/>
    </location>
</feature>
<dbReference type="AlphaFoldDB" id="A0AAV2S180"/>
<dbReference type="Proteomes" id="UP001497623">
    <property type="component" value="Unassembled WGS sequence"/>
</dbReference>
<evidence type="ECO:0000256" key="1">
    <source>
        <dbReference type="SAM" id="MobiDB-lite"/>
    </source>
</evidence>